<organism evidence="3 4">
    <name type="scientific">Aspergillus candidus</name>
    <dbReference type="NCBI Taxonomy" id="41067"/>
    <lineage>
        <taxon>Eukaryota</taxon>
        <taxon>Fungi</taxon>
        <taxon>Dikarya</taxon>
        <taxon>Ascomycota</taxon>
        <taxon>Pezizomycotina</taxon>
        <taxon>Eurotiomycetes</taxon>
        <taxon>Eurotiomycetidae</taxon>
        <taxon>Eurotiales</taxon>
        <taxon>Aspergillaceae</taxon>
        <taxon>Aspergillus</taxon>
        <taxon>Aspergillus subgen. Circumdati</taxon>
    </lineage>
</organism>
<dbReference type="EMBL" id="KZ559126">
    <property type="protein sequence ID" value="PLB40110.1"/>
    <property type="molecule type" value="Genomic_DNA"/>
</dbReference>
<evidence type="ECO:0000256" key="1">
    <source>
        <dbReference type="SAM" id="MobiDB-lite"/>
    </source>
</evidence>
<gene>
    <name evidence="3" type="ORF">BDW47DRAFT_102256</name>
</gene>
<dbReference type="AlphaFoldDB" id="A0A2I2FHM8"/>
<feature type="region of interest" description="Disordered" evidence="1">
    <location>
        <begin position="27"/>
        <end position="58"/>
    </location>
</feature>
<evidence type="ECO:0000256" key="2">
    <source>
        <dbReference type="SAM" id="SignalP"/>
    </source>
</evidence>
<keyword evidence="2" id="KW-0732">Signal</keyword>
<dbReference type="GeneID" id="36518988"/>
<name>A0A2I2FHM8_ASPCN</name>
<accession>A0A2I2FHM8</accession>
<reference evidence="3 4" key="1">
    <citation type="submission" date="2017-12" db="EMBL/GenBank/DDBJ databases">
        <authorList>
            <consortium name="DOE Joint Genome Institute"/>
            <person name="Haridas S."/>
            <person name="Kjaerbolling I."/>
            <person name="Vesth T.C."/>
            <person name="Frisvad J.C."/>
            <person name="Nybo J.L."/>
            <person name="Theobald S."/>
            <person name="Kuo A."/>
            <person name="Bowyer P."/>
            <person name="Matsuda Y."/>
            <person name="Mondo S."/>
            <person name="Lyhne E.K."/>
            <person name="Kogle M.E."/>
            <person name="Clum A."/>
            <person name="Lipzen A."/>
            <person name="Salamov A."/>
            <person name="Ngan C.Y."/>
            <person name="Daum C."/>
            <person name="Chiniquy J."/>
            <person name="Barry K."/>
            <person name="LaButti K."/>
            <person name="Simmons B.A."/>
            <person name="Magnuson J.K."/>
            <person name="Mortensen U.H."/>
            <person name="Larsen T.O."/>
            <person name="Grigoriev I.V."/>
            <person name="Baker S.E."/>
            <person name="Andersen M.R."/>
            <person name="Nordberg H.P."/>
            <person name="Cantor M.N."/>
            <person name="Hua S.X."/>
        </authorList>
    </citation>
    <scope>NUCLEOTIDE SEQUENCE [LARGE SCALE GENOMIC DNA]</scope>
    <source>
        <strain evidence="3 4">CBS 102.13</strain>
    </source>
</reference>
<dbReference type="Proteomes" id="UP000234585">
    <property type="component" value="Unassembled WGS sequence"/>
</dbReference>
<feature type="signal peptide" evidence="2">
    <location>
        <begin position="1"/>
        <end position="24"/>
    </location>
</feature>
<protein>
    <submittedName>
        <fullName evidence="3">Uncharacterized protein</fullName>
    </submittedName>
</protein>
<feature type="chain" id="PRO_5014128213" evidence="2">
    <location>
        <begin position="25"/>
        <end position="67"/>
    </location>
</feature>
<evidence type="ECO:0000313" key="3">
    <source>
        <dbReference type="EMBL" id="PLB40110.1"/>
    </source>
</evidence>
<sequence>MLKRFSRALTLALVLALTLAFANAAIDGGSQGGMSRESRLKPWKDRQPRTQPQAIQLGVEEHFNDSL</sequence>
<dbReference type="RefSeq" id="XP_024674122.1">
    <property type="nucleotide sequence ID" value="XM_024811828.1"/>
</dbReference>
<feature type="compositionally biased region" description="Basic and acidic residues" evidence="1">
    <location>
        <begin position="36"/>
        <end position="48"/>
    </location>
</feature>
<proteinExistence type="predicted"/>
<evidence type="ECO:0000313" key="4">
    <source>
        <dbReference type="Proteomes" id="UP000234585"/>
    </source>
</evidence>
<keyword evidence="4" id="KW-1185">Reference proteome</keyword>